<sequence>MAIGIFMLMDHKYSFSIRSMQHSGTAWGSDWKKPQLNAYYAKSISWQRKNIQTPQYIKSV</sequence>
<gene>
    <name evidence="1" type="ORF">ATZ36_00975</name>
    <name evidence="2" type="ORF">ATZ36_02920</name>
</gene>
<organism evidence="2 3">
    <name type="scientific">Endomicrobium trichonymphae</name>
    <dbReference type="NCBI Taxonomy" id="1408204"/>
    <lineage>
        <taxon>Bacteria</taxon>
        <taxon>Pseudomonadati</taxon>
        <taxon>Elusimicrobiota</taxon>
        <taxon>Endomicrobiia</taxon>
        <taxon>Endomicrobiales</taxon>
        <taxon>Endomicrobiaceae</taxon>
        <taxon>Candidatus Endomicrobiellum</taxon>
    </lineage>
</organism>
<evidence type="ECO:0000313" key="2">
    <source>
        <dbReference type="EMBL" id="OEG71079.1"/>
    </source>
</evidence>
<dbReference type="AlphaFoldDB" id="A0A1E5IKP6"/>
<proteinExistence type="predicted"/>
<reference evidence="2 3" key="1">
    <citation type="submission" date="2015-11" db="EMBL/GenBank/DDBJ databases">
        <title>Evidence for parallel genomic evolution in an endosymbiosis of termite gut flagellates.</title>
        <authorList>
            <person name="Zheng H."/>
        </authorList>
    </citation>
    <scope>NUCLEOTIDE SEQUENCE [LARGE SCALE GENOMIC DNA]</scope>
    <source>
        <strain evidence="2 3">CET450</strain>
    </source>
</reference>
<name>A0A1E5IKP6_ENDTX</name>
<accession>A0A1E5IKP6</accession>
<evidence type="ECO:0000313" key="1">
    <source>
        <dbReference type="EMBL" id="OEG70502.1"/>
    </source>
</evidence>
<evidence type="ECO:0000313" key="3">
    <source>
        <dbReference type="Proteomes" id="UP000095237"/>
    </source>
</evidence>
<comment type="caution">
    <text evidence="2">The sequence shown here is derived from an EMBL/GenBank/DDBJ whole genome shotgun (WGS) entry which is preliminary data.</text>
</comment>
<keyword evidence="3" id="KW-1185">Reference proteome</keyword>
<protein>
    <submittedName>
        <fullName evidence="2">Uncharacterized protein</fullName>
    </submittedName>
</protein>
<dbReference type="EMBL" id="LNVX01000324">
    <property type="protein sequence ID" value="OEG70502.1"/>
    <property type="molecule type" value="Genomic_DNA"/>
</dbReference>
<dbReference type="Proteomes" id="UP000095237">
    <property type="component" value="Unassembled WGS sequence"/>
</dbReference>
<dbReference type="EMBL" id="LNVX01000236">
    <property type="protein sequence ID" value="OEG71079.1"/>
    <property type="molecule type" value="Genomic_DNA"/>
</dbReference>